<dbReference type="EMBL" id="VEVO01000008">
    <property type="protein sequence ID" value="KAF0038753.1"/>
    <property type="molecule type" value="Genomic_DNA"/>
</dbReference>
<comment type="similarity">
    <text evidence="2">Belongs to the PMP-22/EMP/MP20 family.</text>
</comment>
<keyword evidence="5 7" id="KW-0472">Membrane</keyword>
<dbReference type="Pfam" id="PF00822">
    <property type="entry name" value="PMP22_Claudin"/>
    <property type="match status" value="1"/>
</dbReference>
<evidence type="ECO:0000256" key="5">
    <source>
        <dbReference type="ARBA" id="ARBA00023136"/>
    </source>
</evidence>
<dbReference type="InterPro" id="IPR004032">
    <property type="entry name" value="PMP22_EMP_MP20"/>
</dbReference>
<feature type="transmembrane region" description="Helical" evidence="7">
    <location>
        <begin position="225"/>
        <end position="246"/>
    </location>
</feature>
<keyword evidence="3 7" id="KW-0812">Transmembrane</keyword>
<dbReference type="InterPro" id="IPR003935">
    <property type="entry name" value="LMIP"/>
</dbReference>
<dbReference type="InterPro" id="IPR004031">
    <property type="entry name" value="PMP22/EMP/MP20/Claudin"/>
</dbReference>
<dbReference type="FunFam" id="1.20.140.150:FF:000029">
    <property type="entry name" value="lens fiber membrane intrinsic protein-like"/>
    <property type="match status" value="1"/>
</dbReference>
<dbReference type="GO" id="GO:0005886">
    <property type="term" value="C:plasma membrane"/>
    <property type="evidence" value="ECO:0007669"/>
    <property type="project" value="TreeGrafter"/>
</dbReference>
<evidence type="ECO:0008006" key="10">
    <source>
        <dbReference type="Google" id="ProtNLM"/>
    </source>
</evidence>
<dbReference type="Proteomes" id="UP000438429">
    <property type="component" value="Unassembled WGS sequence"/>
</dbReference>
<evidence type="ECO:0000313" key="8">
    <source>
        <dbReference type="EMBL" id="KAF0038753.1"/>
    </source>
</evidence>
<evidence type="ECO:0000256" key="1">
    <source>
        <dbReference type="ARBA" id="ARBA00004141"/>
    </source>
</evidence>
<dbReference type="Gene3D" id="1.20.140.150">
    <property type="match status" value="1"/>
</dbReference>
<name>A0A6A4SY78_SCOMX</name>
<organism evidence="8 9">
    <name type="scientific">Scophthalmus maximus</name>
    <name type="common">Turbot</name>
    <name type="synonym">Psetta maxima</name>
    <dbReference type="NCBI Taxonomy" id="52904"/>
    <lineage>
        <taxon>Eukaryota</taxon>
        <taxon>Metazoa</taxon>
        <taxon>Chordata</taxon>
        <taxon>Craniata</taxon>
        <taxon>Vertebrata</taxon>
        <taxon>Euteleostomi</taxon>
        <taxon>Actinopterygii</taxon>
        <taxon>Neopterygii</taxon>
        <taxon>Teleostei</taxon>
        <taxon>Neoteleostei</taxon>
        <taxon>Acanthomorphata</taxon>
        <taxon>Carangaria</taxon>
        <taxon>Pleuronectiformes</taxon>
        <taxon>Pleuronectoidei</taxon>
        <taxon>Scophthalmidae</taxon>
        <taxon>Scophthalmus</taxon>
    </lineage>
</organism>
<evidence type="ECO:0000313" key="9">
    <source>
        <dbReference type="Proteomes" id="UP000438429"/>
    </source>
</evidence>
<evidence type="ECO:0000256" key="4">
    <source>
        <dbReference type="ARBA" id="ARBA00022989"/>
    </source>
</evidence>
<dbReference type="PANTHER" id="PTHR10671:SF25">
    <property type="entry name" value="LENS INTRINSIC MEMBRANE PROTEIN 2.1-RELATED"/>
    <property type="match status" value="1"/>
</dbReference>
<comment type="caution">
    <text evidence="8">The sequence shown here is derived from an EMBL/GenBank/DDBJ whole genome shotgun (WGS) entry which is preliminary data.</text>
</comment>
<feature type="transmembrane region" description="Helical" evidence="7">
    <location>
        <begin position="297"/>
        <end position="317"/>
    </location>
</feature>
<keyword evidence="4 7" id="KW-1133">Transmembrane helix</keyword>
<evidence type="ECO:0000256" key="6">
    <source>
        <dbReference type="SAM" id="MobiDB-lite"/>
    </source>
</evidence>
<dbReference type="InterPro" id="IPR050579">
    <property type="entry name" value="PMP-22/EMP/MP20-like"/>
</dbReference>
<dbReference type="PANTHER" id="PTHR10671">
    <property type="entry name" value="EPITHELIAL MEMBRANE PROTEIN-RELATED"/>
    <property type="match status" value="1"/>
</dbReference>
<feature type="transmembrane region" description="Helical" evidence="7">
    <location>
        <begin position="338"/>
        <end position="358"/>
    </location>
</feature>
<dbReference type="AlphaFoldDB" id="A0A6A4SY78"/>
<dbReference type="PROSITE" id="PS01222">
    <property type="entry name" value="PMP22_2"/>
    <property type="match status" value="1"/>
</dbReference>
<feature type="transmembrane region" description="Helical" evidence="7">
    <location>
        <begin position="258"/>
        <end position="277"/>
    </location>
</feature>
<dbReference type="PRINTS" id="PR01457">
    <property type="entry name" value="LENSMEMPROT"/>
</dbReference>
<dbReference type="GO" id="GO:0005212">
    <property type="term" value="F:structural constituent of eye lens"/>
    <property type="evidence" value="ECO:0007669"/>
    <property type="project" value="InterPro"/>
</dbReference>
<sequence length="367" mass="42051">MPNHCFARPPRASPSLTDRRRTRRRRGGSGVGGKCAFLHAHGKVKLSWSKPRRQQTRSAYECRRIHEDHLKNCWTTSINLFLAYPNRTIWTDKRNPDHIWRAYGRITADVSVMTLSVLKVSFDSHSHIHTTPTMTVSNPECQQPHSGRRLCRHCSNDAEKTNDTQPIGSLTNNRQPCLHTRLRKKGLITYRQSSNYMHQGLWRYCMPGKCFPHSDSIAHLDATRALMILSLLACFIGIIIGIMAFIHYSSFDRFDKTFAAGMLFFISCFLVFLAMAVYTGVTINYFGKRYGNWRFSWSYIIGWVSVVLTFFSGHFHINRPDWKCDDNTVSTNYRRTRVLPQTATGAALVLCRILIPTITANLGGISR</sequence>
<feature type="region of interest" description="Disordered" evidence="6">
    <location>
        <begin position="1"/>
        <end position="32"/>
    </location>
</feature>
<evidence type="ECO:0000256" key="7">
    <source>
        <dbReference type="SAM" id="Phobius"/>
    </source>
</evidence>
<evidence type="ECO:0000256" key="3">
    <source>
        <dbReference type="ARBA" id="ARBA00022692"/>
    </source>
</evidence>
<accession>A0A6A4SY78</accession>
<evidence type="ECO:0000256" key="2">
    <source>
        <dbReference type="ARBA" id="ARBA00006864"/>
    </source>
</evidence>
<reference evidence="8 9" key="1">
    <citation type="submission" date="2019-06" db="EMBL/GenBank/DDBJ databases">
        <title>Draft genomes of female and male turbot (Scophthalmus maximus).</title>
        <authorList>
            <person name="Xu H."/>
            <person name="Xu X.-W."/>
            <person name="Shao C."/>
            <person name="Chen S."/>
        </authorList>
    </citation>
    <scope>NUCLEOTIDE SEQUENCE [LARGE SCALE GENOMIC DNA]</scope>
    <source>
        <strain evidence="8">Ysfricsl-2016a</strain>
        <tissue evidence="8">Blood</tissue>
    </source>
</reference>
<proteinExistence type="inferred from homology"/>
<comment type="subcellular location">
    <subcellularLocation>
        <location evidence="1">Membrane</location>
        <topology evidence="1">Multi-pass membrane protein</topology>
    </subcellularLocation>
</comment>
<protein>
    <recommendedName>
        <fullName evidence="10">Lens fiber membrane intrinsic protein-like</fullName>
    </recommendedName>
</protein>
<gene>
    <name evidence="8" type="ORF">F2P81_009237</name>
</gene>